<comment type="caution">
    <text evidence="9">The sequence shown here is derived from an EMBL/GenBank/DDBJ whole genome shotgun (WGS) entry which is preliminary data.</text>
</comment>
<feature type="domain" description="SANT" evidence="7">
    <location>
        <begin position="138"/>
        <end position="186"/>
    </location>
</feature>
<keyword evidence="4" id="KW-0539">Nucleus</keyword>
<dbReference type="PROSITE" id="PS50090">
    <property type="entry name" value="MYB_LIKE"/>
    <property type="match status" value="1"/>
</dbReference>
<evidence type="ECO:0000313" key="10">
    <source>
        <dbReference type="Proteomes" id="UP000636709"/>
    </source>
</evidence>
<proteinExistence type="predicted"/>
<dbReference type="NCBIfam" id="TIGR01557">
    <property type="entry name" value="myb_SHAQKYF"/>
    <property type="match status" value="1"/>
</dbReference>
<dbReference type="EMBL" id="JACEFO010002724">
    <property type="protein sequence ID" value="KAF8650538.1"/>
    <property type="molecule type" value="Genomic_DNA"/>
</dbReference>
<evidence type="ECO:0000256" key="5">
    <source>
        <dbReference type="SAM" id="MobiDB-lite"/>
    </source>
</evidence>
<dbReference type="InterPro" id="IPR001005">
    <property type="entry name" value="SANT/Myb"/>
</dbReference>
<accession>A0A835ACR4</accession>
<dbReference type="OrthoDB" id="635463at2759"/>
<evidence type="ECO:0000256" key="2">
    <source>
        <dbReference type="ARBA" id="ARBA00023125"/>
    </source>
</evidence>
<dbReference type="InterPro" id="IPR056195">
    <property type="entry name" value="HTH_70"/>
</dbReference>
<dbReference type="Gene3D" id="1.10.10.60">
    <property type="entry name" value="Homeodomain-like"/>
    <property type="match status" value="1"/>
</dbReference>
<evidence type="ECO:0000259" key="7">
    <source>
        <dbReference type="PROSITE" id="PS51293"/>
    </source>
</evidence>
<organism evidence="9 10">
    <name type="scientific">Digitaria exilis</name>
    <dbReference type="NCBI Taxonomy" id="1010633"/>
    <lineage>
        <taxon>Eukaryota</taxon>
        <taxon>Viridiplantae</taxon>
        <taxon>Streptophyta</taxon>
        <taxon>Embryophyta</taxon>
        <taxon>Tracheophyta</taxon>
        <taxon>Spermatophyta</taxon>
        <taxon>Magnoliopsida</taxon>
        <taxon>Liliopsida</taxon>
        <taxon>Poales</taxon>
        <taxon>Poaceae</taxon>
        <taxon>PACMAD clade</taxon>
        <taxon>Panicoideae</taxon>
        <taxon>Panicodae</taxon>
        <taxon>Paniceae</taxon>
        <taxon>Anthephorinae</taxon>
        <taxon>Digitaria</taxon>
    </lineage>
</organism>
<keyword evidence="3" id="KW-0804">Transcription</keyword>
<feature type="region of interest" description="Disordered" evidence="5">
    <location>
        <begin position="254"/>
        <end position="279"/>
    </location>
</feature>
<dbReference type="SUPFAM" id="SSF46689">
    <property type="entry name" value="Homeodomain-like"/>
    <property type="match status" value="1"/>
</dbReference>
<dbReference type="InterPro" id="IPR017884">
    <property type="entry name" value="SANT_dom"/>
</dbReference>
<dbReference type="PROSITE" id="PS51294">
    <property type="entry name" value="HTH_MYB"/>
    <property type="match status" value="1"/>
</dbReference>
<dbReference type="InterPro" id="IPR009057">
    <property type="entry name" value="Homeodomain-like_sf"/>
</dbReference>
<dbReference type="InterPro" id="IPR017930">
    <property type="entry name" value="Myb_dom"/>
</dbReference>
<evidence type="ECO:0000259" key="8">
    <source>
        <dbReference type="PROSITE" id="PS51294"/>
    </source>
</evidence>
<reference evidence="9" key="1">
    <citation type="submission" date="2020-07" db="EMBL/GenBank/DDBJ databases">
        <title>Genome sequence and genetic diversity analysis of an under-domesticated orphan crop, white fonio (Digitaria exilis).</title>
        <authorList>
            <person name="Bennetzen J.L."/>
            <person name="Chen S."/>
            <person name="Ma X."/>
            <person name="Wang X."/>
            <person name="Yssel A.E.J."/>
            <person name="Chaluvadi S.R."/>
            <person name="Johnson M."/>
            <person name="Gangashetty P."/>
            <person name="Hamidou F."/>
            <person name="Sanogo M.D."/>
            <person name="Zwaenepoel A."/>
            <person name="Wallace J."/>
            <person name="Van De Peer Y."/>
            <person name="Van Deynze A."/>
        </authorList>
    </citation>
    <scope>NUCLEOTIDE SEQUENCE</scope>
    <source>
        <tissue evidence="9">Leaves</tissue>
    </source>
</reference>
<evidence type="ECO:0000256" key="4">
    <source>
        <dbReference type="ARBA" id="ARBA00023242"/>
    </source>
</evidence>
<dbReference type="AlphaFoldDB" id="A0A835ACR4"/>
<evidence type="ECO:0000256" key="3">
    <source>
        <dbReference type="ARBA" id="ARBA00023163"/>
    </source>
</evidence>
<keyword evidence="2" id="KW-0238">DNA-binding</keyword>
<protein>
    <submittedName>
        <fullName evidence="9">Uncharacterized protein</fullName>
    </submittedName>
</protein>
<dbReference type="Pfam" id="PF23671">
    <property type="entry name" value="HTH_70"/>
    <property type="match status" value="1"/>
</dbReference>
<dbReference type="PROSITE" id="PS51293">
    <property type="entry name" value="SANT"/>
    <property type="match status" value="1"/>
</dbReference>
<evidence type="ECO:0000259" key="6">
    <source>
        <dbReference type="PROSITE" id="PS50090"/>
    </source>
</evidence>
<keyword evidence="1" id="KW-0805">Transcription regulation</keyword>
<feature type="domain" description="Myb-like" evidence="6">
    <location>
        <begin position="138"/>
        <end position="182"/>
    </location>
</feature>
<dbReference type="PANTHER" id="PTHR44042">
    <property type="entry name" value="DUPLICATED HOMEODOMAIN-LIKE SUPERFAMILY PROTEIN-RELATED"/>
    <property type="match status" value="1"/>
</dbReference>
<dbReference type="Gramene" id="Dexi4B01G0011200.1">
    <property type="protein sequence ID" value="Dexi4B01G0011200.1:cds"/>
    <property type="gene ID" value="Dexi4B01G0011200"/>
</dbReference>
<name>A0A835ACR4_9POAL</name>
<dbReference type="Proteomes" id="UP000636709">
    <property type="component" value="Unassembled WGS sequence"/>
</dbReference>
<dbReference type="SMART" id="SM00717">
    <property type="entry name" value="SANT"/>
    <property type="match status" value="1"/>
</dbReference>
<evidence type="ECO:0000256" key="1">
    <source>
        <dbReference type="ARBA" id="ARBA00023015"/>
    </source>
</evidence>
<dbReference type="CDD" id="cd00167">
    <property type="entry name" value="SANT"/>
    <property type="match status" value="1"/>
</dbReference>
<evidence type="ECO:0000313" key="9">
    <source>
        <dbReference type="EMBL" id="KAF8650538.1"/>
    </source>
</evidence>
<gene>
    <name evidence="9" type="ORF">HU200_063912</name>
</gene>
<dbReference type="Pfam" id="PF00249">
    <property type="entry name" value="Myb_DNA-binding"/>
    <property type="match status" value="1"/>
</dbReference>
<feature type="compositionally biased region" description="Polar residues" evidence="5">
    <location>
        <begin position="263"/>
        <end position="279"/>
    </location>
</feature>
<dbReference type="InterPro" id="IPR006447">
    <property type="entry name" value="Myb_dom_plants"/>
</dbReference>
<dbReference type="PANTHER" id="PTHR44042:SF61">
    <property type="entry name" value="HTH MYB-TYPE DOMAIN-CONTAINING PROTEIN"/>
    <property type="match status" value="1"/>
</dbReference>
<keyword evidence="10" id="KW-1185">Reference proteome</keyword>
<sequence length="312" mass="35704">MDPRFNGEWSVSEIGIVKSLIGRHNNNKYGSDMNKKHTDIMDEIHAMFPLKEKRQVTNLYLELMVEMTHMMQRGNQHVATSSNHMDKNFGMPVENPTMGNMEVLGGSLMEDMGAMRKDGFQQRQPTPWKEKQQSPRFWTKQEHRNFLYGLRAYGRGNWKSISKDFVPTKTPIQISSHAQKYYKRLENPNKKQRYSINDVGLYDAEPWVQNNASSWEGLAFAGGSYNQKQYSSGGQETTMNNQTQVMTPNLHNTNQGNIGHANTLPSGQQQQVGTNSSSMSPLMEGLGSHMSWTSDQHGDYLANQWMMNMHMN</sequence>
<feature type="domain" description="HTH myb-type" evidence="8">
    <location>
        <begin position="138"/>
        <end position="186"/>
    </location>
</feature>
<dbReference type="GO" id="GO:0003677">
    <property type="term" value="F:DNA binding"/>
    <property type="evidence" value="ECO:0007669"/>
    <property type="project" value="UniProtKB-KW"/>
</dbReference>